<feature type="transmembrane region" description="Helical" evidence="6">
    <location>
        <begin position="60"/>
        <end position="78"/>
    </location>
</feature>
<evidence type="ECO:0000256" key="5">
    <source>
        <dbReference type="ARBA" id="ARBA00023136"/>
    </source>
</evidence>
<evidence type="ECO:0000256" key="4">
    <source>
        <dbReference type="ARBA" id="ARBA00022989"/>
    </source>
</evidence>
<dbReference type="EMBL" id="KN716998">
    <property type="protein sequence ID" value="KJH40838.1"/>
    <property type="molecule type" value="Genomic_DNA"/>
</dbReference>
<keyword evidence="8" id="KW-1185">Reference proteome</keyword>
<evidence type="ECO:0000256" key="1">
    <source>
        <dbReference type="ARBA" id="ARBA00004141"/>
    </source>
</evidence>
<comment type="similarity">
    <text evidence="2">Belongs to the SLC13A/DASS transporter (TC 2.A.47) family. NADC subfamily.</text>
</comment>
<evidence type="ECO:0000313" key="8">
    <source>
        <dbReference type="Proteomes" id="UP000053766"/>
    </source>
</evidence>
<sequence length="96" mass="10790">MWRTWDTDYRCAFCVCVVAIYWMTEVLPLAVTAMLPVILYPLAGVMSCKAVAKQFFNDTNFLFLGGLIVAVAIENCNLHQRLALFVLSKVGGDPKW</sequence>
<dbReference type="GO" id="GO:0015137">
    <property type="term" value="F:citrate transmembrane transporter activity"/>
    <property type="evidence" value="ECO:0007669"/>
    <property type="project" value="TreeGrafter"/>
</dbReference>
<dbReference type="OrthoDB" id="6493944at2759"/>
<comment type="subcellular location">
    <subcellularLocation>
        <location evidence="1">Membrane</location>
        <topology evidence="1">Multi-pass membrane protein</topology>
    </subcellularLocation>
</comment>
<gene>
    <name evidence="7" type="ORF">DICVIV_13200</name>
</gene>
<keyword evidence="4 6" id="KW-1133">Transmembrane helix</keyword>
<dbReference type="InterPro" id="IPR001898">
    <property type="entry name" value="SLC13A/DASS"/>
</dbReference>
<keyword evidence="5 6" id="KW-0472">Membrane</keyword>
<dbReference type="Pfam" id="PF00939">
    <property type="entry name" value="Na_sulph_symp"/>
    <property type="match status" value="1"/>
</dbReference>
<dbReference type="STRING" id="29172.A0A0D8X8H0"/>
<organism evidence="7 8">
    <name type="scientific">Dictyocaulus viviparus</name>
    <name type="common">Bovine lungworm</name>
    <dbReference type="NCBI Taxonomy" id="29172"/>
    <lineage>
        <taxon>Eukaryota</taxon>
        <taxon>Metazoa</taxon>
        <taxon>Ecdysozoa</taxon>
        <taxon>Nematoda</taxon>
        <taxon>Chromadorea</taxon>
        <taxon>Rhabditida</taxon>
        <taxon>Rhabditina</taxon>
        <taxon>Rhabditomorpha</taxon>
        <taxon>Strongyloidea</taxon>
        <taxon>Metastrongylidae</taxon>
        <taxon>Dictyocaulus</taxon>
    </lineage>
</organism>
<dbReference type="AlphaFoldDB" id="A0A0D8X8H0"/>
<reference evidence="8" key="2">
    <citation type="journal article" date="2016" name="Sci. Rep.">
        <title>Dictyocaulus viviparus genome, variome and transcriptome elucidate lungworm biology and support future intervention.</title>
        <authorList>
            <person name="McNulty S.N."/>
            <person name="Strube C."/>
            <person name="Rosa B.A."/>
            <person name="Martin J.C."/>
            <person name="Tyagi R."/>
            <person name="Choi Y.J."/>
            <person name="Wang Q."/>
            <person name="Hallsworth Pepin K."/>
            <person name="Zhang X."/>
            <person name="Ozersky P."/>
            <person name="Wilson R.K."/>
            <person name="Sternberg P.W."/>
            <person name="Gasser R.B."/>
            <person name="Mitreva M."/>
        </authorList>
    </citation>
    <scope>NUCLEOTIDE SEQUENCE [LARGE SCALE GENOMIC DNA]</scope>
    <source>
        <strain evidence="8">HannoverDv2000</strain>
    </source>
</reference>
<dbReference type="Proteomes" id="UP000053766">
    <property type="component" value="Unassembled WGS sequence"/>
</dbReference>
<name>A0A0D8X8H0_DICVI</name>
<dbReference type="PANTHER" id="PTHR10283:SF85">
    <property type="entry name" value="SODIUM-DEPENDENT HIGH-AFFINITY DICARBOXYLATE TRANSPORTER 3"/>
    <property type="match status" value="1"/>
</dbReference>
<dbReference type="GO" id="GO:0005886">
    <property type="term" value="C:plasma membrane"/>
    <property type="evidence" value="ECO:0007669"/>
    <property type="project" value="TreeGrafter"/>
</dbReference>
<reference evidence="7 8" key="1">
    <citation type="submission" date="2013-11" db="EMBL/GenBank/DDBJ databases">
        <title>Draft genome of the bovine lungworm Dictyocaulus viviparus.</title>
        <authorList>
            <person name="Mitreva M."/>
        </authorList>
    </citation>
    <scope>NUCLEOTIDE SEQUENCE [LARGE SCALE GENOMIC DNA]</scope>
    <source>
        <strain evidence="7 8">HannoverDv2000</strain>
    </source>
</reference>
<proteinExistence type="inferred from homology"/>
<keyword evidence="3 6" id="KW-0812">Transmembrane</keyword>
<evidence type="ECO:0000256" key="6">
    <source>
        <dbReference type="SAM" id="Phobius"/>
    </source>
</evidence>
<feature type="transmembrane region" description="Helical" evidence="6">
    <location>
        <begin position="12"/>
        <end position="40"/>
    </location>
</feature>
<evidence type="ECO:0000256" key="2">
    <source>
        <dbReference type="ARBA" id="ARBA00006772"/>
    </source>
</evidence>
<protein>
    <submittedName>
        <fullName evidence="7">Uncharacterized protein</fullName>
    </submittedName>
</protein>
<evidence type="ECO:0000313" key="7">
    <source>
        <dbReference type="EMBL" id="KJH40838.1"/>
    </source>
</evidence>
<dbReference type="GO" id="GO:0015141">
    <property type="term" value="F:succinate transmembrane transporter activity"/>
    <property type="evidence" value="ECO:0007669"/>
    <property type="project" value="TreeGrafter"/>
</dbReference>
<evidence type="ECO:0000256" key="3">
    <source>
        <dbReference type="ARBA" id="ARBA00022692"/>
    </source>
</evidence>
<dbReference type="PANTHER" id="PTHR10283">
    <property type="entry name" value="SOLUTE CARRIER FAMILY 13 MEMBER"/>
    <property type="match status" value="1"/>
</dbReference>
<accession>A0A0D8X8H0</accession>